<dbReference type="InterPro" id="IPR043148">
    <property type="entry name" value="TagF_C"/>
</dbReference>
<keyword evidence="4" id="KW-0808">Transferase</keyword>
<evidence type="ECO:0000256" key="1">
    <source>
        <dbReference type="ARBA" id="ARBA00004202"/>
    </source>
</evidence>
<proteinExistence type="inferred from homology"/>
<dbReference type="InterPro" id="IPR043149">
    <property type="entry name" value="TagF_N"/>
</dbReference>
<keyword evidence="6" id="KW-0472">Membrane</keyword>
<evidence type="ECO:0000256" key="2">
    <source>
        <dbReference type="ARBA" id="ARBA00010488"/>
    </source>
</evidence>
<dbReference type="PANTHER" id="PTHR37316">
    <property type="entry name" value="TEICHOIC ACID GLYCEROL-PHOSPHATE PRIMASE"/>
    <property type="match status" value="1"/>
</dbReference>
<dbReference type="InterPro" id="IPR051612">
    <property type="entry name" value="Teichoic_Acid_Biosynth"/>
</dbReference>
<keyword evidence="3" id="KW-1003">Cell membrane</keyword>
<evidence type="ECO:0000256" key="4">
    <source>
        <dbReference type="ARBA" id="ARBA00022679"/>
    </source>
</evidence>
<evidence type="ECO:0000256" key="6">
    <source>
        <dbReference type="ARBA" id="ARBA00023136"/>
    </source>
</evidence>
<keyword evidence="8" id="KW-1185">Reference proteome</keyword>
<keyword evidence="5" id="KW-0777">Teichoic acid biosynthesis</keyword>
<dbReference type="Pfam" id="PF04464">
    <property type="entry name" value="Glyphos_transf"/>
    <property type="match status" value="2"/>
</dbReference>
<comment type="caution">
    <text evidence="7">The sequence shown here is derived from an EMBL/GenBank/DDBJ whole genome shotgun (WGS) entry which is preliminary data.</text>
</comment>
<gene>
    <name evidence="7" type="ORF">ACFPJ4_02285</name>
</gene>
<dbReference type="EMBL" id="JBHSMG010000001">
    <property type="protein sequence ID" value="MFC5501063.1"/>
    <property type="molecule type" value="Genomic_DNA"/>
</dbReference>
<dbReference type="Gene3D" id="3.40.50.12580">
    <property type="match status" value="2"/>
</dbReference>
<evidence type="ECO:0000256" key="5">
    <source>
        <dbReference type="ARBA" id="ARBA00022944"/>
    </source>
</evidence>
<dbReference type="InterPro" id="IPR007554">
    <property type="entry name" value="Glycerophosphate_synth"/>
</dbReference>
<protein>
    <submittedName>
        <fullName evidence="7">CDP-glycerol glycerophosphotransferase family protein</fullName>
    </submittedName>
</protein>
<comment type="subcellular location">
    <subcellularLocation>
        <location evidence="1">Cell membrane</location>
        <topology evidence="1">Peripheral membrane protein</topology>
    </subcellularLocation>
</comment>
<organism evidence="7 8">
    <name type="scientific">Lysinimonas soli</name>
    <dbReference type="NCBI Taxonomy" id="1074233"/>
    <lineage>
        <taxon>Bacteria</taxon>
        <taxon>Bacillati</taxon>
        <taxon>Actinomycetota</taxon>
        <taxon>Actinomycetes</taxon>
        <taxon>Micrococcales</taxon>
        <taxon>Microbacteriaceae</taxon>
        <taxon>Lysinimonas</taxon>
    </lineage>
</organism>
<evidence type="ECO:0000256" key="3">
    <source>
        <dbReference type="ARBA" id="ARBA00022475"/>
    </source>
</evidence>
<dbReference type="Gene3D" id="3.40.50.11820">
    <property type="match status" value="2"/>
</dbReference>
<dbReference type="RefSeq" id="WP_386738668.1">
    <property type="nucleotide sequence ID" value="NZ_JBHSMG010000001.1"/>
</dbReference>
<sequence>MASFTFGAGNARKVLRLPLYALGALATLVVPRTPRLWVFGSGIGVGEGALPLYRLARSRLPGQVRLIWLAGTADELATARELGLDAELRRGWRGFRLTLRAKVLVVTHGFGDVNRYATRGGYVVQLWHGIPLKKLHLDAPAALRVSFLPDHRLVRAVMARAYRYGGRGISLFPVASALVATRIVSAFGVAPSRVVVTGDPRDDVLLAGSAESRRATARALIDAVAGPLPTTARLVLSAPTWRDGAADPGVPREADWEAIAAWLDRTDSVLLLRTHPLGRGDYASGPARSDRIRMLDPERLPEITPALPAIDLLITDYSSIAYDYSLLGGPIVFLAPDVEHYARARGLYTPYRAFTDGRQLADWRHVLAMIDRLDRDPAAAAATAAHVRWLRDEHIDLLDGRGTERVLAEILRRSGIAVSLGLTVAEVPWPATVRSRVTSARFDADTDGATGDDDGPALTITIDRAAHVVGTVRLDGARTQRPGAIVAADGVVTATFRLLSTRWGTSGLALPSGDYRLALGAEPGTGAAAEPAPGARPDTARVEVDAELPGELRHPLFRAQLLATAGGLLLRVSPPLADDERGPVAQKRLEREYRRARPTPDDAVFFESFYGQSASDNPLGIDRALAGIRPETRRYWSVVDASVAVPDGATRIVEGSREWWRVRAAARTLVVNDWLRKRYRPRPHQKVLQTWHGTMLKRLALDRNPGLRTRIAIRRESARWDALLAQNPYSAEIFRSAYAMDGPIWQHGYPRNDVFAHPERIRAVRAVLGLSDTARVVLYAPTWRDDRTEMVDYVDLASFAGELGGDHVLLLRGHSRTLRYGQDLEGAQLIDVTSYPDMSDLLQLADVFVTDYSSAMFDVVGTDKPMIFFTPDLAHYSTDLRGFYFDLLAEAPGPVVHDRDGLRAAVLGADAAAPAFAERRAAWRARFTPLDDGHAGERVVRHLLDEGWLG</sequence>
<reference evidence="8" key="1">
    <citation type="journal article" date="2019" name="Int. J. Syst. Evol. Microbiol.">
        <title>The Global Catalogue of Microorganisms (GCM) 10K type strain sequencing project: providing services to taxonomists for standard genome sequencing and annotation.</title>
        <authorList>
            <consortium name="The Broad Institute Genomics Platform"/>
            <consortium name="The Broad Institute Genome Sequencing Center for Infectious Disease"/>
            <person name="Wu L."/>
            <person name="Ma J."/>
        </authorList>
    </citation>
    <scope>NUCLEOTIDE SEQUENCE [LARGE SCALE GENOMIC DNA]</scope>
    <source>
        <strain evidence="8">CGMCC 4.6997</strain>
    </source>
</reference>
<dbReference type="Proteomes" id="UP001596039">
    <property type="component" value="Unassembled WGS sequence"/>
</dbReference>
<dbReference type="SUPFAM" id="SSF53756">
    <property type="entry name" value="UDP-Glycosyltransferase/glycogen phosphorylase"/>
    <property type="match status" value="2"/>
</dbReference>
<comment type="similarity">
    <text evidence="2">Belongs to the CDP-glycerol glycerophosphotransferase family.</text>
</comment>
<dbReference type="PANTHER" id="PTHR37316:SF3">
    <property type="entry name" value="TEICHOIC ACID GLYCEROL-PHOSPHATE TRANSFERASE"/>
    <property type="match status" value="1"/>
</dbReference>
<name>A0ABW0NM78_9MICO</name>
<accession>A0ABW0NM78</accession>
<evidence type="ECO:0000313" key="8">
    <source>
        <dbReference type="Proteomes" id="UP001596039"/>
    </source>
</evidence>
<evidence type="ECO:0000313" key="7">
    <source>
        <dbReference type="EMBL" id="MFC5501063.1"/>
    </source>
</evidence>